<feature type="region of interest" description="Disordered" evidence="1">
    <location>
        <begin position="293"/>
        <end position="364"/>
    </location>
</feature>
<sequence>MAADERPVLASLFTSKNRSQWIDTRFWQDMLKEASVNLTTSKPWTRNNEAMLESNNNDLRDRIRNTGYTLVPSLEKMVSNTKQESHLNTLISNLAKGITFLHKNYGLPATYILLFDEAWELAFHPSTQQIISQTNHEKNIFNFDILAWYIDPSEGASGFSPHRDRQPSNEVVPSSFHEDGQAKYITLWIALTNATPQNSCLYVIPKQYDPGYMKGDDKEDDDENEDQDDNVINLCLVVYKISNPIKIYVHFQETLETIRACYEYCKENRDELDEGYYKKVSMEFVKAMKECREGESTKSEESKHHQQTKNIDIESGNDSEEEDEAMLEAMLENADDADDDFDDDFGDEAFLEEDEASDVDGDEEEECVDLFALKPDEPDAKKRKIGED</sequence>
<reference evidence="2 3" key="1">
    <citation type="journal article" date="2021" name="Sci. Rep.">
        <title>The genome of the diatom Chaetoceros tenuissimus carries an ancient integrated fragment of an extant virus.</title>
        <authorList>
            <person name="Hongo Y."/>
            <person name="Kimura K."/>
            <person name="Takaki Y."/>
            <person name="Yoshida Y."/>
            <person name="Baba S."/>
            <person name="Kobayashi G."/>
            <person name="Nagasaki K."/>
            <person name="Hano T."/>
            <person name="Tomaru Y."/>
        </authorList>
    </citation>
    <scope>NUCLEOTIDE SEQUENCE [LARGE SCALE GENOMIC DNA]</scope>
    <source>
        <strain evidence="2 3">NIES-3715</strain>
    </source>
</reference>
<name>A0AAD3CVU0_9STRA</name>
<organism evidence="2 3">
    <name type="scientific">Chaetoceros tenuissimus</name>
    <dbReference type="NCBI Taxonomy" id="426638"/>
    <lineage>
        <taxon>Eukaryota</taxon>
        <taxon>Sar</taxon>
        <taxon>Stramenopiles</taxon>
        <taxon>Ochrophyta</taxon>
        <taxon>Bacillariophyta</taxon>
        <taxon>Coscinodiscophyceae</taxon>
        <taxon>Chaetocerotophycidae</taxon>
        <taxon>Chaetocerotales</taxon>
        <taxon>Chaetocerotaceae</taxon>
        <taxon>Chaetoceros</taxon>
    </lineage>
</organism>
<feature type="compositionally biased region" description="Acidic residues" evidence="1">
    <location>
        <begin position="333"/>
        <end position="364"/>
    </location>
</feature>
<dbReference type="Pfam" id="PF05721">
    <property type="entry name" value="PhyH"/>
    <property type="match status" value="1"/>
</dbReference>
<gene>
    <name evidence="2" type="ORF">CTEN210_08401</name>
</gene>
<dbReference type="Gene3D" id="2.60.120.620">
    <property type="entry name" value="q2cbj1_9rhob like domain"/>
    <property type="match status" value="1"/>
</dbReference>
<dbReference type="AlphaFoldDB" id="A0AAD3CVU0"/>
<accession>A0AAD3CVU0</accession>
<evidence type="ECO:0000256" key="1">
    <source>
        <dbReference type="SAM" id="MobiDB-lite"/>
    </source>
</evidence>
<comment type="caution">
    <text evidence="2">The sequence shown here is derived from an EMBL/GenBank/DDBJ whole genome shotgun (WGS) entry which is preliminary data.</text>
</comment>
<protein>
    <submittedName>
        <fullName evidence="2">Uncharacterized protein</fullName>
    </submittedName>
</protein>
<proteinExistence type="predicted"/>
<dbReference type="SUPFAM" id="SSF51197">
    <property type="entry name" value="Clavaminate synthase-like"/>
    <property type="match status" value="1"/>
</dbReference>
<feature type="compositionally biased region" description="Basic and acidic residues" evidence="1">
    <location>
        <begin position="293"/>
        <end position="304"/>
    </location>
</feature>
<keyword evidence="3" id="KW-1185">Reference proteome</keyword>
<dbReference type="InterPro" id="IPR008775">
    <property type="entry name" value="Phytyl_CoA_dOase-like"/>
</dbReference>
<dbReference type="Proteomes" id="UP001054902">
    <property type="component" value="Unassembled WGS sequence"/>
</dbReference>
<evidence type="ECO:0000313" key="2">
    <source>
        <dbReference type="EMBL" id="GFH51925.1"/>
    </source>
</evidence>
<feature type="compositionally biased region" description="Acidic residues" evidence="1">
    <location>
        <begin position="315"/>
        <end position="326"/>
    </location>
</feature>
<evidence type="ECO:0000313" key="3">
    <source>
        <dbReference type="Proteomes" id="UP001054902"/>
    </source>
</evidence>
<dbReference type="EMBL" id="BLLK01000045">
    <property type="protein sequence ID" value="GFH51925.1"/>
    <property type="molecule type" value="Genomic_DNA"/>
</dbReference>